<feature type="signal peptide" evidence="1">
    <location>
        <begin position="1"/>
        <end position="19"/>
    </location>
</feature>
<dbReference type="EMBL" id="BAABCW010000013">
    <property type="protein sequence ID" value="GAA3514125.1"/>
    <property type="molecule type" value="Genomic_DNA"/>
</dbReference>
<accession>A0ABP6UN63</accession>
<protein>
    <recommendedName>
        <fullName evidence="2">Putative auto-transporter adhesin head GIN domain-containing protein</fullName>
    </recommendedName>
</protein>
<evidence type="ECO:0000256" key="1">
    <source>
        <dbReference type="SAM" id="SignalP"/>
    </source>
</evidence>
<keyword evidence="1" id="KW-0732">Signal</keyword>
<comment type="caution">
    <text evidence="3">The sequence shown here is derived from an EMBL/GenBank/DDBJ whole genome shotgun (WGS) entry which is preliminary data.</text>
</comment>
<feature type="domain" description="Putative auto-transporter adhesin head GIN" evidence="2">
    <location>
        <begin position="40"/>
        <end position="177"/>
    </location>
</feature>
<dbReference type="Pfam" id="PF10988">
    <property type="entry name" value="DUF2807"/>
    <property type="match status" value="1"/>
</dbReference>
<gene>
    <name evidence="3" type="ORF">GCM10022393_30040</name>
</gene>
<sequence length="285" mass="32263">MRTLFFSLFLLFISLNISAQKEKINGNKIVTSEVKMTDTFHTIEVYDNFEISIDQDSDHMINIETDSNLMEFIIAEVVDGVLKIKSEKDIRRSKALHITISYASDLQRIAFYDKVTAKSISALKSSNIRVEAHDNTEVFLSINADKVTSILHGKSNAELHVNSKNTFYQVNENSELKGIITTDSLKIDLYQNGYAKLEGDVKSALIRADNDVDFYGEKLTIDKASIVAEKKSDCYVLVKNEIDISAIDQTEIYLLGEPIISITSFLHEAILYKKNIEYTPSRLKL</sequence>
<organism evidence="3 4">
    <name type="scientific">Aquimarina addita</name>
    <dbReference type="NCBI Taxonomy" id="870485"/>
    <lineage>
        <taxon>Bacteria</taxon>
        <taxon>Pseudomonadati</taxon>
        <taxon>Bacteroidota</taxon>
        <taxon>Flavobacteriia</taxon>
        <taxon>Flavobacteriales</taxon>
        <taxon>Flavobacteriaceae</taxon>
        <taxon>Aquimarina</taxon>
    </lineage>
</organism>
<dbReference type="RefSeq" id="WP_344928825.1">
    <property type="nucleotide sequence ID" value="NZ_BAABCW010000013.1"/>
</dbReference>
<dbReference type="Proteomes" id="UP001500459">
    <property type="component" value="Unassembled WGS sequence"/>
</dbReference>
<feature type="chain" id="PRO_5047010049" description="Putative auto-transporter adhesin head GIN domain-containing protein" evidence="1">
    <location>
        <begin position="20"/>
        <end position="285"/>
    </location>
</feature>
<name>A0ABP6UN63_9FLAO</name>
<evidence type="ECO:0000313" key="4">
    <source>
        <dbReference type="Proteomes" id="UP001500459"/>
    </source>
</evidence>
<reference evidence="4" key="1">
    <citation type="journal article" date="2019" name="Int. J. Syst. Evol. Microbiol.">
        <title>The Global Catalogue of Microorganisms (GCM) 10K type strain sequencing project: providing services to taxonomists for standard genome sequencing and annotation.</title>
        <authorList>
            <consortium name="The Broad Institute Genomics Platform"/>
            <consortium name="The Broad Institute Genome Sequencing Center for Infectious Disease"/>
            <person name="Wu L."/>
            <person name="Ma J."/>
        </authorList>
    </citation>
    <scope>NUCLEOTIDE SEQUENCE [LARGE SCALE GENOMIC DNA]</scope>
    <source>
        <strain evidence="4">JCM 17106</strain>
    </source>
</reference>
<keyword evidence="4" id="KW-1185">Reference proteome</keyword>
<dbReference type="Gene3D" id="2.160.20.120">
    <property type="match status" value="1"/>
</dbReference>
<evidence type="ECO:0000259" key="2">
    <source>
        <dbReference type="Pfam" id="PF10988"/>
    </source>
</evidence>
<dbReference type="InterPro" id="IPR021255">
    <property type="entry name" value="DUF2807"/>
</dbReference>
<evidence type="ECO:0000313" key="3">
    <source>
        <dbReference type="EMBL" id="GAA3514125.1"/>
    </source>
</evidence>
<proteinExistence type="predicted"/>